<accession>A0ACC0PVA9</accession>
<dbReference type="EMBL" id="CM046389">
    <property type="protein sequence ID" value="KAI8569400.1"/>
    <property type="molecule type" value="Genomic_DNA"/>
</dbReference>
<evidence type="ECO:0000313" key="2">
    <source>
        <dbReference type="Proteomes" id="UP001062846"/>
    </source>
</evidence>
<evidence type="ECO:0000313" key="1">
    <source>
        <dbReference type="EMBL" id="KAI8569400.1"/>
    </source>
</evidence>
<protein>
    <submittedName>
        <fullName evidence="1">Uncharacterized protein</fullName>
    </submittedName>
</protein>
<name>A0ACC0PVA9_RHOML</name>
<dbReference type="Proteomes" id="UP001062846">
    <property type="component" value="Chromosome 2"/>
</dbReference>
<keyword evidence="2" id="KW-1185">Reference proteome</keyword>
<proteinExistence type="predicted"/>
<organism evidence="1 2">
    <name type="scientific">Rhododendron molle</name>
    <name type="common">Chinese azalea</name>
    <name type="synonym">Azalea mollis</name>
    <dbReference type="NCBI Taxonomy" id="49168"/>
    <lineage>
        <taxon>Eukaryota</taxon>
        <taxon>Viridiplantae</taxon>
        <taxon>Streptophyta</taxon>
        <taxon>Embryophyta</taxon>
        <taxon>Tracheophyta</taxon>
        <taxon>Spermatophyta</taxon>
        <taxon>Magnoliopsida</taxon>
        <taxon>eudicotyledons</taxon>
        <taxon>Gunneridae</taxon>
        <taxon>Pentapetalae</taxon>
        <taxon>asterids</taxon>
        <taxon>Ericales</taxon>
        <taxon>Ericaceae</taxon>
        <taxon>Ericoideae</taxon>
        <taxon>Rhodoreae</taxon>
        <taxon>Rhododendron</taxon>
    </lineage>
</organism>
<comment type="caution">
    <text evidence="1">The sequence shown here is derived from an EMBL/GenBank/DDBJ whole genome shotgun (WGS) entry which is preliminary data.</text>
</comment>
<sequence>MPPPVGHIKANCDVAMSNEVRDAMAAVILRNSKGEVVDGAVLKGFKVDSVLQGELQAIRLACAMGRWKKTKVGKA</sequence>
<gene>
    <name evidence="1" type="ORF">RHMOL_Rhmol02G0276100</name>
</gene>
<reference evidence="1" key="1">
    <citation type="submission" date="2022-02" db="EMBL/GenBank/DDBJ databases">
        <title>Plant Genome Project.</title>
        <authorList>
            <person name="Zhang R.-G."/>
        </authorList>
    </citation>
    <scope>NUCLEOTIDE SEQUENCE</scope>
    <source>
        <strain evidence="1">AT1</strain>
    </source>
</reference>